<dbReference type="EMBL" id="CP142730">
    <property type="protein sequence ID" value="WUR03608.1"/>
    <property type="molecule type" value="Genomic_DNA"/>
</dbReference>
<sequence>MLISILFQYIIFGISYIKSMMNMYEIINSIFNGDKVCDSLDSRIYQLSLSDNEIRSVYELTWNIITNHDIFKRMTQNDTSIYSFKNRKILIWNGYLKRLSLEKWDYNLIKSLTTFEKKFIGDLISNTLNIFNTLRICHKDTINNSDSIKEAIIDIISQNTCFILNGINKHLPSVIYKTCKGLIGHYKECYGEFEMNYIYNTIKENQKQLLIAECLTSNYDVSNITETRHLQTFQYSFGTTDYNWSNDISIPILLLVISCFCAFIGYICYNTSSIKRADDIRRNQNFI</sequence>
<name>A0AAX4JCL1_9MICR</name>
<proteinExistence type="predicted"/>
<keyword evidence="1" id="KW-0812">Transmembrane</keyword>
<evidence type="ECO:0000256" key="1">
    <source>
        <dbReference type="SAM" id="Phobius"/>
    </source>
</evidence>
<organism evidence="2 3">
    <name type="scientific">Vairimorpha necatrix</name>
    <dbReference type="NCBI Taxonomy" id="6039"/>
    <lineage>
        <taxon>Eukaryota</taxon>
        <taxon>Fungi</taxon>
        <taxon>Fungi incertae sedis</taxon>
        <taxon>Microsporidia</taxon>
        <taxon>Nosematidae</taxon>
        <taxon>Vairimorpha</taxon>
    </lineage>
</organism>
<dbReference type="AlphaFoldDB" id="A0AAX4JCL1"/>
<keyword evidence="3" id="KW-1185">Reference proteome</keyword>
<keyword evidence="1" id="KW-1133">Transmembrane helix</keyword>
<evidence type="ECO:0000313" key="2">
    <source>
        <dbReference type="EMBL" id="WUR03608.1"/>
    </source>
</evidence>
<feature type="transmembrane region" description="Helical" evidence="1">
    <location>
        <begin position="248"/>
        <end position="269"/>
    </location>
</feature>
<dbReference type="GeneID" id="90541421"/>
<accession>A0AAX4JCL1</accession>
<reference evidence="2" key="1">
    <citation type="journal article" date="2024" name="BMC Genomics">
        <title>Functional annotation of a divergent genome using sequence and structure-based similarity.</title>
        <authorList>
            <person name="Svedberg D."/>
            <person name="Winiger R.R."/>
            <person name="Berg A."/>
            <person name="Sharma H."/>
            <person name="Tellgren-Roth C."/>
            <person name="Debrunner-Vossbrinck B.A."/>
            <person name="Vossbrinck C.R."/>
            <person name="Barandun J."/>
        </authorList>
    </citation>
    <scope>NUCLEOTIDE SEQUENCE</scope>
    <source>
        <strain evidence="2">Illinois isolate</strain>
    </source>
</reference>
<dbReference type="KEGG" id="vnx:VNE69_05197"/>
<keyword evidence="1" id="KW-0472">Membrane</keyword>
<dbReference type="RefSeq" id="XP_065329753.1">
    <property type="nucleotide sequence ID" value="XM_065473681.1"/>
</dbReference>
<protein>
    <submittedName>
        <fullName evidence="2">SP-containing membrane protein</fullName>
    </submittedName>
</protein>
<gene>
    <name evidence="2" type="ORF">VNE69_05197</name>
</gene>
<evidence type="ECO:0000313" key="3">
    <source>
        <dbReference type="Proteomes" id="UP001334084"/>
    </source>
</evidence>
<dbReference type="Proteomes" id="UP001334084">
    <property type="component" value="Chromosome 5"/>
</dbReference>